<feature type="domain" description="NAD-dependent epimerase/dehydratase" evidence="3">
    <location>
        <begin position="5"/>
        <end position="134"/>
    </location>
</feature>
<dbReference type="SUPFAM" id="SSF51735">
    <property type="entry name" value="NAD(P)-binding Rossmann-fold domains"/>
    <property type="match status" value="1"/>
</dbReference>
<dbReference type="InterPro" id="IPR001509">
    <property type="entry name" value="Epimerase_deHydtase"/>
</dbReference>
<dbReference type="InterPro" id="IPR036291">
    <property type="entry name" value="NAD(P)-bd_dom_sf"/>
</dbReference>
<protein>
    <submittedName>
        <fullName evidence="4">Putative 3-beta hydroxysteroid dehydrogenase protein</fullName>
    </submittedName>
</protein>
<dbReference type="PANTHER" id="PTHR10366:SF564">
    <property type="entry name" value="STEROL-4-ALPHA-CARBOXYLATE 3-DEHYDROGENASE, DECARBOXYLATING"/>
    <property type="match status" value="1"/>
</dbReference>
<organism evidence="4 5">
    <name type="scientific">Eutypa lata (strain UCR-EL1)</name>
    <name type="common">Grapevine dieback disease fungus</name>
    <name type="synonym">Eutypa armeniacae</name>
    <dbReference type="NCBI Taxonomy" id="1287681"/>
    <lineage>
        <taxon>Eukaryota</taxon>
        <taxon>Fungi</taxon>
        <taxon>Dikarya</taxon>
        <taxon>Ascomycota</taxon>
        <taxon>Pezizomycotina</taxon>
        <taxon>Sordariomycetes</taxon>
        <taxon>Xylariomycetidae</taxon>
        <taxon>Xylariales</taxon>
        <taxon>Diatrypaceae</taxon>
        <taxon>Eutypa</taxon>
    </lineage>
</organism>
<dbReference type="KEGG" id="ela:UCREL1_10192"/>
<name>M7T876_EUTLA</name>
<dbReference type="HOGENOM" id="CLU_007383_9_2_1"/>
<evidence type="ECO:0000256" key="1">
    <source>
        <dbReference type="ARBA" id="ARBA00023002"/>
    </source>
</evidence>
<dbReference type="GO" id="GO:0016616">
    <property type="term" value="F:oxidoreductase activity, acting on the CH-OH group of donors, NAD or NADP as acceptor"/>
    <property type="evidence" value="ECO:0007669"/>
    <property type="project" value="TreeGrafter"/>
</dbReference>
<keyword evidence="5" id="KW-1185">Reference proteome</keyword>
<dbReference type="eggNOG" id="KOG1502">
    <property type="taxonomic scope" value="Eukaryota"/>
</dbReference>
<dbReference type="Proteomes" id="UP000012174">
    <property type="component" value="Unassembled WGS sequence"/>
</dbReference>
<dbReference type="InterPro" id="IPR050425">
    <property type="entry name" value="NAD(P)_dehydrat-like"/>
</dbReference>
<dbReference type="EMBL" id="KB707359">
    <property type="protein sequence ID" value="EMR62860.1"/>
    <property type="molecule type" value="Genomic_DNA"/>
</dbReference>
<dbReference type="OrthoDB" id="2735536at2759"/>
<dbReference type="OMA" id="YVIHVGS"/>
<keyword evidence="1" id="KW-0560">Oxidoreductase</keyword>
<evidence type="ECO:0000313" key="4">
    <source>
        <dbReference type="EMBL" id="EMR62860.1"/>
    </source>
</evidence>
<sequence length="339" mass="36480">MATTILITGATGLIGFRILLGALAGGYNVRYTARSEEKARVVSSNPAVQKLTPGDRLSAVIIPDFTIDGAFDSALQGVTHIIHAGSPVPVPTYDPTTQIFEPTVKISSGLLSSALKTPSVQRVVITSSIVANIGLTPPLTAVSASTRAPLPSPVPSTFGDVFEGYILGKMVEMHNSDDFMKTRNPHFTLSYVIPGYVFGRNELALDAAMMQTQNSSNNFLMMGMVGAELPFPIHGSFVHIDDLADFHLRVVFLEPEIGEPMDYGIGTKVDYGTLFDHVEKAFPKAVASGVFKRGKVLTLPVEYDSSNVEKILGTKLRSFESAVVDVAGQYLEKLGKEKE</sequence>
<gene>
    <name evidence="4" type="ORF">UCREL1_10192</name>
</gene>
<dbReference type="Pfam" id="PF01370">
    <property type="entry name" value="Epimerase"/>
    <property type="match status" value="1"/>
</dbReference>
<evidence type="ECO:0000313" key="5">
    <source>
        <dbReference type="Proteomes" id="UP000012174"/>
    </source>
</evidence>
<dbReference type="AlphaFoldDB" id="M7T876"/>
<reference evidence="5" key="1">
    <citation type="journal article" date="2013" name="Genome Announc.">
        <title>Draft genome sequence of the grapevine dieback fungus Eutypa lata UCR-EL1.</title>
        <authorList>
            <person name="Blanco-Ulate B."/>
            <person name="Rolshausen P.E."/>
            <person name="Cantu D."/>
        </authorList>
    </citation>
    <scope>NUCLEOTIDE SEQUENCE [LARGE SCALE GENOMIC DNA]</scope>
    <source>
        <strain evidence="5">UCR-EL1</strain>
    </source>
</reference>
<dbReference type="STRING" id="1287681.M7T876"/>
<evidence type="ECO:0000259" key="3">
    <source>
        <dbReference type="Pfam" id="PF01370"/>
    </source>
</evidence>
<accession>M7T876</accession>
<dbReference type="Gene3D" id="3.40.50.720">
    <property type="entry name" value="NAD(P)-binding Rossmann-like Domain"/>
    <property type="match status" value="1"/>
</dbReference>
<dbReference type="PANTHER" id="PTHR10366">
    <property type="entry name" value="NAD DEPENDENT EPIMERASE/DEHYDRATASE"/>
    <property type="match status" value="1"/>
</dbReference>
<proteinExistence type="inferred from homology"/>
<comment type="similarity">
    <text evidence="2">Belongs to the NAD(P)-dependent epimerase/dehydratase family. Dihydroflavonol-4-reductase subfamily.</text>
</comment>
<evidence type="ECO:0000256" key="2">
    <source>
        <dbReference type="ARBA" id="ARBA00023445"/>
    </source>
</evidence>